<protein>
    <submittedName>
        <fullName evidence="1">Probable pectinesterase 53</fullName>
    </submittedName>
</protein>
<comment type="caution">
    <text evidence="1">The sequence shown here is derived from an EMBL/GenBank/DDBJ whole genome shotgun (WGS) entry which is preliminary data.</text>
</comment>
<organism evidence="1 2">
    <name type="scientific">Olea europaea subsp. europaea</name>
    <dbReference type="NCBI Taxonomy" id="158383"/>
    <lineage>
        <taxon>Eukaryota</taxon>
        <taxon>Viridiplantae</taxon>
        <taxon>Streptophyta</taxon>
        <taxon>Embryophyta</taxon>
        <taxon>Tracheophyta</taxon>
        <taxon>Spermatophyta</taxon>
        <taxon>Magnoliopsida</taxon>
        <taxon>eudicotyledons</taxon>
        <taxon>Gunneridae</taxon>
        <taxon>Pentapetalae</taxon>
        <taxon>asterids</taxon>
        <taxon>lamiids</taxon>
        <taxon>Lamiales</taxon>
        <taxon>Oleaceae</taxon>
        <taxon>Oleeae</taxon>
        <taxon>Olea</taxon>
    </lineage>
</organism>
<dbReference type="Proteomes" id="UP000594638">
    <property type="component" value="Unassembled WGS sequence"/>
</dbReference>
<evidence type="ECO:0000313" key="1">
    <source>
        <dbReference type="EMBL" id="CAA3003630.1"/>
    </source>
</evidence>
<reference evidence="1 2" key="1">
    <citation type="submission" date="2019-12" db="EMBL/GenBank/DDBJ databases">
        <authorList>
            <person name="Alioto T."/>
            <person name="Alioto T."/>
            <person name="Gomez Garrido J."/>
        </authorList>
    </citation>
    <scope>NUCLEOTIDE SEQUENCE [LARGE SCALE GENOMIC DNA]</scope>
</reference>
<dbReference type="AlphaFoldDB" id="A0A8S0TKR9"/>
<proteinExistence type="predicted"/>
<name>A0A8S0TKR9_OLEEU</name>
<keyword evidence="2" id="KW-1185">Reference proteome</keyword>
<accession>A0A8S0TKR9</accession>
<gene>
    <name evidence="1" type="ORF">OLEA9_A047700</name>
</gene>
<dbReference type="EMBL" id="CACTIH010005994">
    <property type="protein sequence ID" value="CAA3003630.1"/>
    <property type="molecule type" value="Genomic_DNA"/>
</dbReference>
<evidence type="ECO:0000313" key="2">
    <source>
        <dbReference type="Proteomes" id="UP000594638"/>
    </source>
</evidence>
<dbReference type="Gramene" id="OE9A047700T1">
    <property type="protein sequence ID" value="OE9A047700C1"/>
    <property type="gene ID" value="OE9A047700"/>
</dbReference>
<sequence>MSLEKEDQKISNRSLPPIDYSITEAAVDHMASDADKFSGKRSLNSLSEKVKFLCIYATCGCCCWLTSGMPGRAVWQIPSQLFFENGGIDSLFEIPSLQGSETSTECAYAIKVCPVTCSI</sequence>